<sequence length="145" mass="16830">MNGDYPEVVFNAEQRAFVYMEIIINQNPTTVRLHPLQNEIVADFRHLFPKIDVQMITKIDYIQMRATPGCLEFIRKYEPKIPDGLCMAFLRHDASKSVSSDNTFNAPRVFEMAVEMVRNVEGVNERNREAYTSHHLEIQATTKLI</sequence>
<evidence type="ECO:0000313" key="3">
    <source>
        <dbReference type="Proteomes" id="UP000230233"/>
    </source>
</evidence>
<dbReference type="OrthoDB" id="10248897at2759"/>
<organism evidence="2 3">
    <name type="scientific">Caenorhabditis nigoni</name>
    <dbReference type="NCBI Taxonomy" id="1611254"/>
    <lineage>
        <taxon>Eukaryota</taxon>
        <taxon>Metazoa</taxon>
        <taxon>Ecdysozoa</taxon>
        <taxon>Nematoda</taxon>
        <taxon>Chromadorea</taxon>
        <taxon>Rhabditida</taxon>
        <taxon>Rhabditina</taxon>
        <taxon>Rhabditomorpha</taxon>
        <taxon>Rhabditoidea</taxon>
        <taxon>Rhabditidae</taxon>
        <taxon>Peloderinae</taxon>
        <taxon>Caenorhabditis</taxon>
    </lineage>
</organism>
<dbReference type="PANTHER" id="PTHR13410:SF9">
    <property type="entry name" value="PROTEIN PBDC1"/>
    <property type="match status" value="1"/>
</dbReference>
<gene>
    <name evidence="2" type="primary">Cnig_chr_I.g799</name>
    <name evidence="2" type="ORF">B9Z55_000799</name>
</gene>
<feature type="domain" description="Polysaccharide biosynthesis" evidence="1">
    <location>
        <begin position="11"/>
        <end position="127"/>
    </location>
</feature>
<dbReference type="InterPro" id="IPR021148">
    <property type="entry name" value="Polysacc_synth_dom"/>
</dbReference>
<dbReference type="EMBL" id="PDUG01000001">
    <property type="protein sequence ID" value="PIC55589.1"/>
    <property type="molecule type" value="Genomic_DNA"/>
</dbReference>
<reference evidence="3" key="1">
    <citation type="submission" date="2017-10" db="EMBL/GenBank/DDBJ databases">
        <title>Rapid genome shrinkage in a self-fertile nematode reveals novel sperm competition proteins.</title>
        <authorList>
            <person name="Yin D."/>
            <person name="Schwarz E.M."/>
            <person name="Thomas C.G."/>
            <person name="Felde R.L."/>
            <person name="Korf I.F."/>
            <person name="Cutter A.D."/>
            <person name="Schartner C.M."/>
            <person name="Ralston E.J."/>
            <person name="Meyer B.J."/>
            <person name="Haag E.S."/>
        </authorList>
    </citation>
    <scope>NUCLEOTIDE SEQUENCE [LARGE SCALE GENOMIC DNA]</scope>
    <source>
        <strain evidence="3">JU1422</strain>
    </source>
</reference>
<comment type="caution">
    <text evidence="2">The sequence shown here is derived from an EMBL/GenBank/DDBJ whole genome shotgun (WGS) entry which is preliminary data.</text>
</comment>
<dbReference type="GO" id="GO:0005737">
    <property type="term" value="C:cytoplasm"/>
    <property type="evidence" value="ECO:0007669"/>
    <property type="project" value="TreeGrafter"/>
</dbReference>
<dbReference type="Proteomes" id="UP000230233">
    <property type="component" value="Chromosome I"/>
</dbReference>
<dbReference type="InterPro" id="IPR023139">
    <property type="entry name" value="PBDC1-like_dom_sf"/>
</dbReference>
<dbReference type="AlphaFoldDB" id="A0A2G5VUW4"/>
<keyword evidence="3" id="KW-1185">Reference proteome</keyword>
<dbReference type="Gene3D" id="1.10.3560.10">
    <property type="entry name" value="yst0336 like domain"/>
    <property type="match status" value="1"/>
</dbReference>
<evidence type="ECO:0000313" key="2">
    <source>
        <dbReference type="EMBL" id="PIC55589.1"/>
    </source>
</evidence>
<dbReference type="Pfam" id="PF04669">
    <property type="entry name" value="PBDC1"/>
    <property type="match status" value="1"/>
</dbReference>
<dbReference type="STRING" id="1611254.A0A2G5VUW4"/>
<dbReference type="PANTHER" id="PTHR13410">
    <property type="entry name" value="PROTEIN PBDC1"/>
    <property type="match status" value="1"/>
</dbReference>
<evidence type="ECO:0000259" key="1">
    <source>
        <dbReference type="Pfam" id="PF04669"/>
    </source>
</evidence>
<dbReference type="InterPro" id="IPR008476">
    <property type="entry name" value="PBDC1_metazoa/fungi"/>
</dbReference>
<name>A0A2G5VUW4_9PELO</name>
<protein>
    <recommendedName>
        <fullName evidence="1">Polysaccharide biosynthesis domain-containing protein</fullName>
    </recommendedName>
</protein>
<proteinExistence type="predicted"/>
<accession>A0A2G5VUW4</accession>